<gene>
    <name evidence="2" type="ORF">SO802_003893</name>
</gene>
<protein>
    <submittedName>
        <fullName evidence="2">Uncharacterized protein</fullName>
    </submittedName>
</protein>
<name>A0AAW2E5A1_9ROSI</name>
<evidence type="ECO:0000313" key="3">
    <source>
        <dbReference type="Proteomes" id="UP001459277"/>
    </source>
</evidence>
<comment type="caution">
    <text evidence="2">The sequence shown here is derived from an EMBL/GenBank/DDBJ whole genome shotgun (WGS) entry which is preliminary data.</text>
</comment>
<organism evidence="2 3">
    <name type="scientific">Lithocarpus litseifolius</name>
    <dbReference type="NCBI Taxonomy" id="425828"/>
    <lineage>
        <taxon>Eukaryota</taxon>
        <taxon>Viridiplantae</taxon>
        <taxon>Streptophyta</taxon>
        <taxon>Embryophyta</taxon>
        <taxon>Tracheophyta</taxon>
        <taxon>Spermatophyta</taxon>
        <taxon>Magnoliopsida</taxon>
        <taxon>eudicotyledons</taxon>
        <taxon>Gunneridae</taxon>
        <taxon>Pentapetalae</taxon>
        <taxon>rosids</taxon>
        <taxon>fabids</taxon>
        <taxon>Fagales</taxon>
        <taxon>Fagaceae</taxon>
        <taxon>Lithocarpus</taxon>
    </lineage>
</organism>
<keyword evidence="3" id="KW-1185">Reference proteome</keyword>
<accession>A0AAW2E5A1</accession>
<proteinExistence type="predicted"/>
<evidence type="ECO:0000256" key="1">
    <source>
        <dbReference type="SAM" id="MobiDB-lite"/>
    </source>
</evidence>
<dbReference type="EMBL" id="JAZDWU010000001">
    <property type="protein sequence ID" value="KAL0016824.1"/>
    <property type="molecule type" value="Genomic_DNA"/>
</dbReference>
<dbReference type="AlphaFoldDB" id="A0AAW2E5A1"/>
<sequence>MALGLFGLKRLKGFHVSFKCARIAYQLQVMMSDDITLVWTISESPPSDSDSWTEMAWPHESSSTR</sequence>
<feature type="region of interest" description="Disordered" evidence="1">
    <location>
        <begin position="44"/>
        <end position="65"/>
    </location>
</feature>
<evidence type="ECO:0000313" key="2">
    <source>
        <dbReference type="EMBL" id="KAL0016824.1"/>
    </source>
</evidence>
<dbReference type="Proteomes" id="UP001459277">
    <property type="component" value="Unassembled WGS sequence"/>
</dbReference>
<reference evidence="2 3" key="1">
    <citation type="submission" date="2024-01" db="EMBL/GenBank/DDBJ databases">
        <title>A telomere-to-telomere, gap-free genome of sweet tea (Lithocarpus litseifolius).</title>
        <authorList>
            <person name="Zhou J."/>
        </authorList>
    </citation>
    <scope>NUCLEOTIDE SEQUENCE [LARGE SCALE GENOMIC DNA]</scope>
    <source>
        <strain evidence="2">Zhou-2022a</strain>
        <tissue evidence="2">Leaf</tissue>
    </source>
</reference>